<keyword evidence="3" id="KW-0067">ATP-binding</keyword>
<dbReference type="InterPro" id="IPR050267">
    <property type="entry name" value="Anti-sigma-factor_SerPK"/>
</dbReference>
<sequence>MTLVQYHCEITMSTTLLPTRHLIELPSHPSAASTARRRVIASLLEWGCPRDGEVHYMLGVIVSELVTNAVTHAGRHTPRILVTVRLDDRAVRIGIRDNHADRLQRRAPSLCATDGRGTAIVEALLDEYGGHLSTEMHDDGKTIWAEVPSRLFACR</sequence>
<dbReference type="EMBL" id="JALDAX010000018">
    <property type="protein sequence ID" value="MCI3245018.1"/>
    <property type="molecule type" value="Genomic_DNA"/>
</dbReference>
<dbReference type="RefSeq" id="WP_242712756.1">
    <property type="nucleotide sequence ID" value="NZ_JALDAX010000018.1"/>
</dbReference>
<dbReference type="InterPro" id="IPR003594">
    <property type="entry name" value="HATPase_dom"/>
</dbReference>
<name>A0ABS9XSG1_9ACTN</name>
<keyword evidence="4" id="KW-1185">Reference proteome</keyword>
<protein>
    <submittedName>
        <fullName evidence="3">ATP-binding protein</fullName>
    </submittedName>
</protein>
<dbReference type="PANTHER" id="PTHR35526">
    <property type="entry name" value="ANTI-SIGMA-F FACTOR RSBW-RELATED"/>
    <property type="match status" value="1"/>
</dbReference>
<organism evidence="3 4">
    <name type="scientific">Streptomyces spinosisporus</name>
    <dbReference type="NCBI Taxonomy" id="2927582"/>
    <lineage>
        <taxon>Bacteria</taxon>
        <taxon>Bacillati</taxon>
        <taxon>Actinomycetota</taxon>
        <taxon>Actinomycetes</taxon>
        <taxon>Kitasatosporales</taxon>
        <taxon>Streptomycetaceae</taxon>
        <taxon>Streptomyces</taxon>
    </lineage>
</organism>
<accession>A0ABS9XSG1</accession>
<keyword evidence="3" id="KW-0547">Nucleotide-binding</keyword>
<keyword evidence="1" id="KW-0418">Kinase</keyword>
<keyword evidence="1" id="KW-0723">Serine/threonine-protein kinase</keyword>
<evidence type="ECO:0000256" key="1">
    <source>
        <dbReference type="ARBA" id="ARBA00022527"/>
    </source>
</evidence>
<evidence type="ECO:0000313" key="4">
    <source>
        <dbReference type="Proteomes" id="UP001165270"/>
    </source>
</evidence>
<reference evidence="3" key="1">
    <citation type="submission" date="2022-03" db="EMBL/GenBank/DDBJ databases">
        <title>Streptomyces 7R015 and 7R016 isolated from Barleria lupulina in Thailand.</title>
        <authorList>
            <person name="Kanchanasin P."/>
            <person name="Phongsopitanun W."/>
            <person name="Tanasupawat S."/>
        </authorList>
    </citation>
    <scope>NUCLEOTIDE SEQUENCE</scope>
    <source>
        <strain evidence="3">7R016</strain>
    </source>
</reference>
<dbReference type="CDD" id="cd16936">
    <property type="entry name" value="HATPase_RsbW-like"/>
    <property type="match status" value="1"/>
</dbReference>
<keyword evidence="1" id="KW-0808">Transferase</keyword>
<dbReference type="Gene3D" id="3.30.565.10">
    <property type="entry name" value="Histidine kinase-like ATPase, C-terminal domain"/>
    <property type="match status" value="1"/>
</dbReference>
<dbReference type="Proteomes" id="UP001165270">
    <property type="component" value="Unassembled WGS sequence"/>
</dbReference>
<feature type="domain" description="Histidine kinase/HSP90-like ATPase" evidence="2">
    <location>
        <begin position="26"/>
        <end position="144"/>
    </location>
</feature>
<dbReference type="SUPFAM" id="SSF55874">
    <property type="entry name" value="ATPase domain of HSP90 chaperone/DNA topoisomerase II/histidine kinase"/>
    <property type="match status" value="1"/>
</dbReference>
<proteinExistence type="predicted"/>
<dbReference type="PANTHER" id="PTHR35526:SF3">
    <property type="entry name" value="ANTI-SIGMA-F FACTOR RSBW"/>
    <property type="match status" value="1"/>
</dbReference>
<dbReference type="Pfam" id="PF13581">
    <property type="entry name" value="HATPase_c_2"/>
    <property type="match status" value="1"/>
</dbReference>
<dbReference type="GO" id="GO:0005524">
    <property type="term" value="F:ATP binding"/>
    <property type="evidence" value="ECO:0007669"/>
    <property type="project" value="UniProtKB-KW"/>
</dbReference>
<evidence type="ECO:0000313" key="3">
    <source>
        <dbReference type="EMBL" id="MCI3245018.1"/>
    </source>
</evidence>
<dbReference type="InterPro" id="IPR036890">
    <property type="entry name" value="HATPase_C_sf"/>
</dbReference>
<gene>
    <name evidence="3" type="ORF">MQN93_35440</name>
</gene>
<comment type="caution">
    <text evidence="3">The sequence shown here is derived from an EMBL/GenBank/DDBJ whole genome shotgun (WGS) entry which is preliminary data.</text>
</comment>
<evidence type="ECO:0000259" key="2">
    <source>
        <dbReference type="Pfam" id="PF13581"/>
    </source>
</evidence>